<reference evidence="1 2" key="1">
    <citation type="submission" date="2024-06" db="EMBL/GenBank/DDBJ databases">
        <authorList>
            <person name="Li Z."/>
            <person name="Jiang Y."/>
        </authorList>
    </citation>
    <scope>NUCLEOTIDE SEQUENCE [LARGE SCALE GENOMIC DNA]</scope>
    <source>
        <strain evidence="1 2">HSW-8</strain>
    </source>
</reference>
<sequence length="221" mass="24436">MKTDRLRSLVVLLAGMIAACGTVQRVRDALPGGDAASGLAGPIAELARLPYASMYVRVGSRFHALMLLGHVAVDGTQTWYGMDGLALQLKNDHVIYTRGLPTDIFESHAAGMPMDGNLDCGDGVSVTALEWLYYTRLRDQQSDVAEVTESVRCVRETIVTLGYSGPALRIEERVALLPDRRRQVRTRWLVEGTGQLLRLEYGDHPWYPEIGLYLIKPVAPR</sequence>
<dbReference type="Pfam" id="PF11102">
    <property type="entry name" value="YjbF"/>
    <property type="match status" value="1"/>
</dbReference>
<protein>
    <submittedName>
        <fullName evidence="1">YjbF family lipoprotein</fullName>
    </submittedName>
</protein>
<dbReference type="PROSITE" id="PS51257">
    <property type="entry name" value="PROKAR_LIPOPROTEIN"/>
    <property type="match status" value="1"/>
</dbReference>
<keyword evidence="1" id="KW-0449">Lipoprotein</keyword>
<evidence type="ECO:0000313" key="2">
    <source>
        <dbReference type="Proteomes" id="UP001465331"/>
    </source>
</evidence>
<gene>
    <name evidence="1" type="ORF">ABSH63_14315</name>
</gene>
<dbReference type="SUPFAM" id="SSF159270">
    <property type="entry name" value="YmcC-like"/>
    <property type="match status" value="1"/>
</dbReference>
<dbReference type="InterPro" id="IPR021308">
    <property type="entry name" value="GfcB"/>
</dbReference>
<name>A0ABV2AD52_9GAMM</name>
<organism evidence="1 2">
    <name type="scientific">Sinimarinibacterium thermocellulolyticum</name>
    <dbReference type="NCBI Taxonomy" id="3170016"/>
    <lineage>
        <taxon>Bacteria</taxon>
        <taxon>Pseudomonadati</taxon>
        <taxon>Pseudomonadota</taxon>
        <taxon>Gammaproteobacteria</taxon>
        <taxon>Nevskiales</taxon>
        <taxon>Nevskiaceae</taxon>
        <taxon>Sinimarinibacterium</taxon>
    </lineage>
</organism>
<dbReference type="InterPro" id="IPR023373">
    <property type="entry name" value="YmcC_sf"/>
</dbReference>
<keyword evidence="2" id="KW-1185">Reference proteome</keyword>
<proteinExistence type="predicted"/>
<dbReference type="RefSeq" id="WP_352890582.1">
    <property type="nucleotide sequence ID" value="NZ_JBEPIJ010000023.1"/>
</dbReference>
<dbReference type="Gene3D" id="2.40.360.10">
    <property type="entry name" value="YmcC-like"/>
    <property type="match status" value="1"/>
</dbReference>
<dbReference type="Proteomes" id="UP001465331">
    <property type="component" value="Unassembled WGS sequence"/>
</dbReference>
<evidence type="ECO:0000313" key="1">
    <source>
        <dbReference type="EMBL" id="MES0875172.1"/>
    </source>
</evidence>
<comment type="caution">
    <text evidence="1">The sequence shown here is derived from an EMBL/GenBank/DDBJ whole genome shotgun (WGS) entry which is preliminary data.</text>
</comment>
<accession>A0ABV2AD52</accession>
<dbReference type="EMBL" id="JBEPIJ010000023">
    <property type="protein sequence ID" value="MES0875172.1"/>
    <property type="molecule type" value="Genomic_DNA"/>
</dbReference>